<dbReference type="PANTHER" id="PTHR10788">
    <property type="entry name" value="TREHALOSE-6-PHOSPHATE SYNTHASE"/>
    <property type="match status" value="1"/>
</dbReference>
<dbReference type="OrthoDB" id="755951at2759"/>
<feature type="region of interest" description="Disordered" evidence="7">
    <location>
        <begin position="1"/>
        <end position="25"/>
    </location>
</feature>
<dbReference type="NCBIfam" id="TIGR02400">
    <property type="entry name" value="trehalose_OtsA"/>
    <property type="match status" value="1"/>
</dbReference>
<feature type="compositionally biased region" description="Basic and acidic residues" evidence="7">
    <location>
        <begin position="15"/>
        <end position="25"/>
    </location>
</feature>
<evidence type="ECO:0000256" key="5">
    <source>
        <dbReference type="ARBA" id="ARBA00022679"/>
    </source>
</evidence>
<dbReference type="SUPFAM" id="SSF56784">
    <property type="entry name" value="HAD-like"/>
    <property type="match status" value="1"/>
</dbReference>
<dbReference type="CDD" id="cd03788">
    <property type="entry name" value="GT20_TPS"/>
    <property type="match status" value="1"/>
</dbReference>
<dbReference type="AlphaFoldDB" id="A0A8S1J7V9"/>
<dbReference type="FunFam" id="3.40.50.2000:FF:000046">
    <property type="entry name" value="alpha,alpha-trehalose-phosphate synthase [UDP-forming] 1"/>
    <property type="match status" value="1"/>
</dbReference>
<evidence type="ECO:0000313" key="9">
    <source>
        <dbReference type="Proteomes" id="UP000708148"/>
    </source>
</evidence>
<protein>
    <recommendedName>
        <fullName evidence="3">alpha,alpha-trehalose-phosphate synthase (UDP-forming)</fullName>
        <ecNumber evidence="3">2.4.1.15</ecNumber>
    </recommendedName>
</protein>
<comment type="similarity">
    <text evidence="2">In the C-terminal section; belongs to the trehalose phosphatase family.</text>
</comment>
<dbReference type="EC" id="2.4.1.15" evidence="3"/>
<evidence type="ECO:0000256" key="7">
    <source>
        <dbReference type="SAM" id="MobiDB-lite"/>
    </source>
</evidence>
<keyword evidence="4" id="KW-0328">Glycosyltransferase</keyword>
<dbReference type="GO" id="GO:0003825">
    <property type="term" value="F:alpha,alpha-trehalose-phosphate synthase (UDP-forming) activity"/>
    <property type="evidence" value="ECO:0007669"/>
    <property type="project" value="UniProtKB-EC"/>
</dbReference>
<evidence type="ECO:0000256" key="6">
    <source>
        <dbReference type="ARBA" id="ARBA00048039"/>
    </source>
</evidence>
<feature type="region of interest" description="Disordered" evidence="7">
    <location>
        <begin position="906"/>
        <end position="925"/>
    </location>
</feature>
<gene>
    <name evidence="8" type="ORF">OSTQU699_LOCUS8717</name>
</gene>
<dbReference type="SUPFAM" id="SSF53756">
    <property type="entry name" value="UDP-Glycosyltransferase/glycogen phosphorylase"/>
    <property type="match status" value="1"/>
</dbReference>
<dbReference type="Proteomes" id="UP000708148">
    <property type="component" value="Unassembled WGS sequence"/>
</dbReference>
<dbReference type="Pfam" id="PF00982">
    <property type="entry name" value="Glyco_transf_20"/>
    <property type="match status" value="1"/>
</dbReference>
<dbReference type="Gene3D" id="3.40.50.1000">
    <property type="entry name" value="HAD superfamily/HAD-like"/>
    <property type="match status" value="1"/>
</dbReference>
<comment type="similarity">
    <text evidence="1">In the N-terminal section; belongs to the glycosyltransferase 20 family.</text>
</comment>
<dbReference type="GO" id="GO:0005829">
    <property type="term" value="C:cytosol"/>
    <property type="evidence" value="ECO:0007669"/>
    <property type="project" value="TreeGrafter"/>
</dbReference>
<reference evidence="8" key="1">
    <citation type="submission" date="2020-12" db="EMBL/GenBank/DDBJ databases">
        <authorList>
            <person name="Iha C."/>
        </authorList>
    </citation>
    <scope>NUCLEOTIDE SEQUENCE</scope>
</reference>
<dbReference type="Gene3D" id="3.30.70.1020">
    <property type="entry name" value="Trehalose-6-phosphate phosphatase related protein, domain 2"/>
    <property type="match status" value="1"/>
</dbReference>
<evidence type="ECO:0000313" key="8">
    <source>
        <dbReference type="EMBL" id="CAD7703360.1"/>
    </source>
</evidence>
<comment type="caution">
    <text evidence="8">The sequence shown here is derived from an EMBL/GenBank/DDBJ whole genome shotgun (WGS) entry which is preliminary data.</text>
</comment>
<dbReference type="InterPro" id="IPR003337">
    <property type="entry name" value="Trehalose_PPase"/>
</dbReference>
<organism evidence="8 9">
    <name type="scientific">Ostreobium quekettii</name>
    <dbReference type="NCBI Taxonomy" id="121088"/>
    <lineage>
        <taxon>Eukaryota</taxon>
        <taxon>Viridiplantae</taxon>
        <taxon>Chlorophyta</taxon>
        <taxon>core chlorophytes</taxon>
        <taxon>Ulvophyceae</taxon>
        <taxon>TCBD clade</taxon>
        <taxon>Bryopsidales</taxon>
        <taxon>Ostreobineae</taxon>
        <taxon>Ostreobiaceae</taxon>
        <taxon>Ostreobium</taxon>
    </lineage>
</organism>
<dbReference type="GO" id="GO:0005992">
    <property type="term" value="P:trehalose biosynthetic process"/>
    <property type="evidence" value="ECO:0007669"/>
    <property type="project" value="InterPro"/>
</dbReference>
<comment type="catalytic activity">
    <reaction evidence="6">
        <text>D-glucose 6-phosphate + UDP-alpha-D-glucose = alpha,alpha-trehalose 6-phosphate + UDP + H(+)</text>
        <dbReference type="Rhea" id="RHEA:18889"/>
        <dbReference type="ChEBI" id="CHEBI:15378"/>
        <dbReference type="ChEBI" id="CHEBI:58223"/>
        <dbReference type="ChEBI" id="CHEBI:58429"/>
        <dbReference type="ChEBI" id="CHEBI:58885"/>
        <dbReference type="ChEBI" id="CHEBI:61548"/>
        <dbReference type="EC" id="2.4.1.15"/>
    </reaction>
</comment>
<dbReference type="PANTHER" id="PTHR10788:SF106">
    <property type="entry name" value="BCDNA.GH08860"/>
    <property type="match status" value="1"/>
</dbReference>
<keyword evidence="5" id="KW-0808">Transferase</keyword>
<dbReference type="Gene3D" id="3.40.50.2000">
    <property type="entry name" value="Glycogen Phosphorylase B"/>
    <property type="match status" value="2"/>
</dbReference>
<sequence length="925" mass="103469">MSVMSQMNAGGGDAESDKSEVEMARSDSIHMATRADRTNRLLKERMRRTQSAASFHGVDSSEHLSTLSEHPSENVIIVANRLPGTATKDENGKWQLEVTSGGLVSGLLGVSNITTKWIGWPGVCVETEEDKRELKAVLREHNMIGVFLDEQMVADYYNGFCNGVLWPLFHYAPPNLDQWHNLGGTTVAQTQWAAYIGANEAFARCILENYGSRDTVWLHDYHLMLCPAMLKERKPKMKVGWFLHTPFPSSEIYRTLPVREEVLRAVLKADLIGFHTYDYVRHFISSCSRILGLEGTPHGVEDHGHLTRVVACPIGINVEKFTEALKQDSMKAQIEELRARYRGHKVMLGVDRLDMIKGIPQKLLAFEKFLEEHEEWREKVLLVQIAVPTRGKVREYQKLRSMVHEMVGRINGKFGSLTHVPIHHLDRSLGFHELVALYAVTDVALVTSLRDGMNLVSYEFVISQKKHESEGPPGVLVLSEFAGAAQSLGAGSILVNPWNATDMAQSIQEALTMGDDERKERHNVNYIHVTKHTAQSWADNFITELNDTHIEADLRDRQAPPQLRTSSVVHAFNDSCRRLIVLGYNATLTTAVEAPKQPRKHYDQMKALARVNPSTIKCIRALCYNPGNVVVIFSGSECAKLQEQFGQLPVWLVAENGVYMRPPSVAHGATAEWLPVFERLPRDWMDSVQMVFEYFCERTPRSFVEKRETSLVWNFKYADVEFGRVQAMDLLQHLRAGPHSNAPVDIVPGARSVEVRPVGITKGLTMQHIVGEMERLLGADACDFDFVLCIGHFLRKDENIFSFFEGENTLHEGRLEKSLHFLRPNAVDAQCGSKMPGEAYAALMGSPAVSYEGTLWAQSTKEQTMLSPKHLFTCTVGRAGSKARFSLGGSSEVAALLEAITEVTTAGAQHEAQHERSDPVAIPPS</sequence>
<dbReference type="InterPro" id="IPR012766">
    <property type="entry name" value="Trehalose_OtsA"/>
</dbReference>
<dbReference type="GO" id="GO:0004805">
    <property type="term" value="F:trehalose-phosphatase activity"/>
    <property type="evidence" value="ECO:0007669"/>
    <property type="project" value="TreeGrafter"/>
</dbReference>
<evidence type="ECO:0000256" key="3">
    <source>
        <dbReference type="ARBA" id="ARBA00012538"/>
    </source>
</evidence>
<dbReference type="NCBIfam" id="NF011071">
    <property type="entry name" value="PRK14501.1"/>
    <property type="match status" value="1"/>
</dbReference>
<dbReference type="Pfam" id="PF02358">
    <property type="entry name" value="Trehalose_PPase"/>
    <property type="match status" value="1"/>
</dbReference>
<accession>A0A8S1J7V9</accession>
<dbReference type="InterPro" id="IPR036412">
    <property type="entry name" value="HAD-like_sf"/>
</dbReference>
<dbReference type="InterPro" id="IPR023214">
    <property type="entry name" value="HAD_sf"/>
</dbReference>
<name>A0A8S1J7V9_9CHLO</name>
<dbReference type="EMBL" id="CAJHUC010002182">
    <property type="protein sequence ID" value="CAD7703360.1"/>
    <property type="molecule type" value="Genomic_DNA"/>
</dbReference>
<proteinExistence type="inferred from homology"/>
<evidence type="ECO:0000256" key="4">
    <source>
        <dbReference type="ARBA" id="ARBA00022676"/>
    </source>
</evidence>
<evidence type="ECO:0000256" key="1">
    <source>
        <dbReference type="ARBA" id="ARBA00005409"/>
    </source>
</evidence>
<dbReference type="InterPro" id="IPR001830">
    <property type="entry name" value="Glyco_trans_20"/>
</dbReference>
<dbReference type="FunFam" id="3.40.50.2000:FF:000039">
    <property type="entry name" value="alpha,alpha-trehalose-phosphate synthase [UDP-forming] 1-like"/>
    <property type="match status" value="1"/>
</dbReference>
<evidence type="ECO:0000256" key="2">
    <source>
        <dbReference type="ARBA" id="ARBA00006330"/>
    </source>
</evidence>
<keyword evidence="9" id="KW-1185">Reference proteome</keyword>